<organism evidence="9 10">
    <name type="scientific">Pyricularia oryzae</name>
    <name type="common">Rice blast fungus</name>
    <name type="synonym">Magnaporthe oryzae</name>
    <dbReference type="NCBI Taxonomy" id="318829"/>
    <lineage>
        <taxon>Eukaryota</taxon>
        <taxon>Fungi</taxon>
        <taxon>Dikarya</taxon>
        <taxon>Ascomycota</taxon>
        <taxon>Pezizomycotina</taxon>
        <taxon>Sordariomycetes</taxon>
        <taxon>Sordariomycetidae</taxon>
        <taxon>Magnaporthales</taxon>
        <taxon>Pyriculariaceae</taxon>
        <taxon>Pyricularia</taxon>
    </lineage>
</organism>
<gene>
    <name evidence="9" type="ORF">PoMZ_02130</name>
</gene>
<protein>
    <recommendedName>
        <fullName evidence="8">Zn(2)-C6 fungal-type domain-containing protein</fullName>
    </recommendedName>
</protein>
<dbReference type="PROSITE" id="PS50048">
    <property type="entry name" value="ZN2_CY6_FUNGAL_2"/>
    <property type="match status" value="1"/>
</dbReference>
<dbReference type="InterPro" id="IPR050335">
    <property type="entry name" value="ERT1_acuK_gluconeogen_tf"/>
</dbReference>
<keyword evidence="1" id="KW-0479">Metal-binding</keyword>
<evidence type="ECO:0000256" key="3">
    <source>
        <dbReference type="ARBA" id="ARBA00023015"/>
    </source>
</evidence>
<dbReference type="AlphaFoldDB" id="A0A4P7N8C1"/>
<feature type="compositionally biased region" description="Pro residues" evidence="7">
    <location>
        <begin position="522"/>
        <end position="531"/>
    </location>
</feature>
<evidence type="ECO:0000256" key="5">
    <source>
        <dbReference type="ARBA" id="ARBA00023163"/>
    </source>
</evidence>
<dbReference type="InterPro" id="IPR036864">
    <property type="entry name" value="Zn2-C6_fun-type_DNA-bd_sf"/>
</dbReference>
<feature type="compositionally biased region" description="Low complexity" evidence="7">
    <location>
        <begin position="568"/>
        <end position="581"/>
    </location>
</feature>
<evidence type="ECO:0000259" key="8">
    <source>
        <dbReference type="PROSITE" id="PS50048"/>
    </source>
</evidence>
<accession>A0A4P7N8C1</accession>
<name>A0A4P7N8C1_PYROR</name>
<keyword evidence="5" id="KW-0804">Transcription</keyword>
<dbReference type="Proteomes" id="UP000294847">
    <property type="component" value="Chromosome 2"/>
</dbReference>
<dbReference type="PANTHER" id="PTHR47659:SF4">
    <property type="entry name" value="ZN(II)2CYS6 TRANSCRIPTION FACTOR (EUROFUNG)"/>
    <property type="match status" value="1"/>
</dbReference>
<feature type="compositionally biased region" description="Basic and acidic residues" evidence="7">
    <location>
        <begin position="270"/>
        <end position="283"/>
    </location>
</feature>
<feature type="compositionally biased region" description="Pro residues" evidence="7">
    <location>
        <begin position="186"/>
        <end position="206"/>
    </location>
</feature>
<dbReference type="Pfam" id="PF00172">
    <property type="entry name" value="Zn_clus"/>
    <property type="match status" value="1"/>
</dbReference>
<keyword evidence="4" id="KW-0238">DNA-binding</keyword>
<feature type="compositionally biased region" description="Polar residues" evidence="7">
    <location>
        <begin position="546"/>
        <end position="560"/>
    </location>
</feature>
<sequence>MQALSRQSETPYLPLGLRRGAPDLPNFSIDLNWTKPECETTTRSRTYPSPPMSGSPSLPPISSQGVGDRNQGVYHTPASQDVRLGTAPAHQDFASHAPSYQPQPYHLQPQTQAPPHVPMTTQAQAHMGPYPHESFDRTHYGYERPSESQHRPTQYQAPAPGSILPPHPYMHHSSLGLGHGHLASLGPPPTLSGPPQPSYSNPPRPSPQEAHHYTSPKTQRKTKGHVASACVPCKKAHLRCDSQRPCSRCISNGKEDSCVDVQHKKRGRPRLRDDREVRYDVSSRHGPSLEGSMRRPLSLYSQAPPPSHVGGYDDSMRRSQSYRVLKSLPSEGPAPPRYLERASASDANIFPAPLSIAPRQQEAVAFLTTDFEVAKTSSGFLDAIGRHSIKGLKLSDVVASTDRERVIGLQTQLQDEQRRKEPSYLPPMFARQEEERIFHGLGFSPEEIARFSLDRQVLLTFNSQDGQLRTCTARFGLAKLESIYFVVIQLNSGARAHGHLTPSPHPRDSRDSPFQYQSPLPQYQPQPPQPTPVSATFGSSRPRLGSDTSSVYGVRSQGTGPQMMPTHSPGMSSSSYAASPSRTEYPAAVGSYQIPRSELPPATRPALPQQPTFQLPPIRSQQPTSTTAPQESSSWPRDDRLKVGGLIDNPESYNQPKPR</sequence>
<evidence type="ECO:0000256" key="6">
    <source>
        <dbReference type="ARBA" id="ARBA00023242"/>
    </source>
</evidence>
<dbReference type="OMA" id="VENQPMT"/>
<reference evidence="9 10" key="1">
    <citation type="journal article" date="2019" name="Mol. Biol. Evol.">
        <title>Blast fungal genomes show frequent chromosomal changes, gene gains and losses, and effector gene turnover.</title>
        <authorList>
            <person name="Gomez Luciano L.B."/>
            <person name="Jason Tsai I."/>
            <person name="Chuma I."/>
            <person name="Tosa Y."/>
            <person name="Chen Y.H."/>
            <person name="Li J.Y."/>
            <person name="Li M.Y."/>
            <person name="Jade Lu M.Y."/>
            <person name="Nakayashiki H."/>
            <person name="Li W.H."/>
        </authorList>
    </citation>
    <scope>NUCLEOTIDE SEQUENCE [LARGE SCALE GENOMIC DNA]</scope>
    <source>
        <strain evidence="9">MZ5-1-6</strain>
    </source>
</reference>
<feature type="compositionally biased region" description="Pro residues" evidence="7">
    <location>
        <begin position="48"/>
        <end position="59"/>
    </location>
</feature>
<feature type="region of interest" description="Disordered" evidence="7">
    <location>
        <begin position="265"/>
        <end position="315"/>
    </location>
</feature>
<dbReference type="SUPFAM" id="SSF57701">
    <property type="entry name" value="Zn2/Cys6 DNA-binding domain"/>
    <property type="match status" value="1"/>
</dbReference>
<evidence type="ECO:0000256" key="7">
    <source>
        <dbReference type="SAM" id="MobiDB-lite"/>
    </source>
</evidence>
<feature type="region of interest" description="Disordered" evidence="7">
    <location>
        <begin position="497"/>
        <end position="582"/>
    </location>
</feature>
<feature type="compositionally biased region" description="Basic and acidic residues" evidence="7">
    <location>
        <begin position="133"/>
        <end position="150"/>
    </location>
</feature>
<dbReference type="PROSITE" id="PS00463">
    <property type="entry name" value="ZN2_CY6_FUNGAL_1"/>
    <property type="match status" value="1"/>
</dbReference>
<dbReference type="SMR" id="A0A4P7N8C1"/>
<keyword evidence="6" id="KW-0539">Nucleus</keyword>
<evidence type="ECO:0000256" key="1">
    <source>
        <dbReference type="ARBA" id="ARBA00022723"/>
    </source>
</evidence>
<feature type="domain" description="Zn(2)-C6 fungal-type" evidence="8">
    <location>
        <begin position="229"/>
        <end position="260"/>
    </location>
</feature>
<dbReference type="PANTHER" id="PTHR47659">
    <property type="entry name" value="ZN(II)2CYS6 TRANSCRIPTION FACTOR (EUROFUNG)-RELATED"/>
    <property type="match status" value="1"/>
</dbReference>
<dbReference type="GO" id="GO:0008270">
    <property type="term" value="F:zinc ion binding"/>
    <property type="evidence" value="ECO:0007669"/>
    <property type="project" value="InterPro"/>
</dbReference>
<feature type="compositionally biased region" description="Polar residues" evidence="7">
    <location>
        <begin position="98"/>
        <end position="124"/>
    </location>
</feature>
<dbReference type="CDD" id="cd00067">
    <property type="entry name" value="GAL4"/>
    <property type="match status" value="1"/>
</dbReference>
<feature type="compositionally biased region" description="Polar residues" evidence="7">
    <location>
        <begin position="1"/>
        <end position="10"/>
    </location>
</feature>
<evidence type="ECO:0000313" key="9">
    <source>
        <dbReference type="EMBL" id="QBZ57206.1"/>
    </source>
</evidence>
<proteinExistence type="predicted"/>
<dbReference type="GO" id="GO:0003677">
    <property type="term" value="F:DNA binding"/>
    <property type="evidence" value="ECO:0007669"/>
    <property type="project" value="UniProtKB-KW"/>
</dbReference>
<feature type="region of interest" description="Disordered" evidence="7">
    <location>
        <begin position="595"/>
        <end position="659"/>
    </location>
</feature>
<keyword evidence="3" id="KW-0805">Transcription regulation</keyword>
<evidence type="ECO:0000256" key="2">
    <source>
        <dbReference type="ARBA" id="ARBA00022833"/>
    </source>
</evidence>
<feature type="compositionally biased region" description="Polar residues" evidence="7">
    <location>
        <begin position="609"/>
        <end position="635"/>
    </location>
</feature>
<dbReference type="GO" id="GO:0000981">
    <property type="term" value="F:DNA-binding transcription factor activity, RNA polymerase II-specific"/>
    <property type="evidence" value="ECO:0007669"/>
    <property type="project" value="InterPro"/>
</dbReference>
<keyword evidence="2" id="KW-0862">Zinc</keyword>
<evidence type="ECO:0000313" key="10">
    <source>
        <dbReference type="Proteomes" id="UP000294847"/>
    </source>
</evidence>
<feature type="region of interest" description="Disordered" evidence="7">
    <location>
        <begin position="1"/>
        <end position="223"/>
    </location>
</feature>
<feature type="compositionally biased region" description="Low complexity" evidence="7">
    <location>
        <begin position="512"/>
        <end position="521"/>
    </location>
</feature>
<dbReference type="EMBL" id="CP034205">
    <property type="protein sequence ID" value="QBZ57206.1"/>
    <property type="molecule type" value="Genomic_DNA"/>
</dbReference>
<dbReference type="Gene3D" id="4.10.240.10">
    <property type="entry name" value="Zn(2)-C6 fungal-type DNA-binding domain"/>
    <property type="match status" value="1"/>
</dbReference>
<dbReference type="InterPro" id="IPR001138">
    <property type="entry name" value="Zn2Cys6_DnaBD"/>
</dbReference>
<evidence type="ECO:0000256" key="4">
    <source>
        <dbReference type="ARBA" id="ARBA00023125"/>
    </source>
</evidence>
<feature type="compositionally biased region" description="Low complexity" evidence="7">
    <location>
        <begin position="171"/>
        <end position="185"/>
    </location>
</feature>
<dbReference type="SMART" id="SM00066">
    <property type="entry name" value="GAL4"/>
    <property type="match status" value="1"/>
</dbReference>